<dbReference type="VEuPathDB" id="VectorBase:AAEL011209"/>
<reference evidence="1" key="2">
    <citation type="journal article" date="2007" name="Science">
        <title>Genome sequence of Aedes aegypti, a major arbovirus vector.</title>
        <authorList>
            <person name="Nene V."/>
            <person name="Wortman J.R."/>
            <person name="Lawson D."/>
            <person name="Haas B."/>
            <person name="Kodira C."/>
            <person name="Tu Z.J."/>
            <person name="Loftus B."/>
            <person name="Xi Z."/>
            <person name="Megy K."/>
            <person name="Grabherr M."/>
            <person name="Ren Q."/>
            <person name="Zdobnov E.M."/>
            <person name="Lobo N.F."/>
            <person name="Campbell K.S."/>
            <person name="Brown S.E."/>
            <person name="Bonaldo M.F."/>
            <person name="Zhu J."/>
            <person name="Sinkins S.P."/>
            <person name="Hogenkamp D.G."/>
            <person name="Amedeo P."/>
            <person name="Arensburger P."/>
            <person name="Atkinson P.W."/>
            <person name="Bidwell S."/>
            <person name="Biedler J."/>
            <person name="Birney E."/>
            <person name="Bruggner R.V."/>
            <person name="Costas J."/>
            <person name="Coy M.R."/>
            <person name="Crabtree J."/>
            <person name="Crawford M."/>
            <person name="Debruyn B."/>
            <person name="Decaprio D."/>
            <person name="Eiglmeier K."/>
            <person name="Eisenstadt E."/>
            <person name="El-Dorry H."/>
            <person name="Gelbart W.M."/>
            <person name="Gomes S.L."/>
            <person name="Hammond M."/>
            <person name="Hannick L.I."/>
            <person name="Hogan J.R."/>
            <person name="Holmes M.H."/>
            <person name="Jaffe D."/>
            <person name="Johnston J.S."/>
            <person name="Kennedy R.C."/>
            <person name="Koo H."/>
            <person name="Kravitz S."/>
            <person name="Kriventseva E.V."/>
            <person name="Kulp D."/>
            <person name="Labutti K."/>
            <person name="Lee E."/>
            <person name="Li S."/>
            <person name="Lovin D.D."/>
            <person name="Mao C."/>
            <person name="Mauceli E."/>
            <person name="Menck C.F."/>
            <person name="Miller J.R."/>
            <person name="Montgomery P."/>
            <person name="Mori A."/>
            <person name="Nascimento A.L."/>
            <person name="Naveira H.F."/>
            <person name="Nusbaum C."/>
            <person name="O'leary S."/>
            <person name="Orvis J."/>
            <person name="Pertea M."/>
            <person name="Quesneville H."/>
            <person name="Reidenbach K.R."/>
            <person name="Rogers Y.H."/>
            <person name="Roth C.W."/>
            <person name="Schneider J.R."/>
            <person name="Schatz M."/>
            <person name="Shumway M."/>
            <person name="Stanke M."/>
            <person name="Stinson E.O."/>
            <person name="Tubio J.M."/>
            <person name="Vanzee J.P."/>
            <person name="Verjovski-Almeida S."/>
            <person name="Werner D."/>
            <person name="White O."/>
            <person name="Wyder S."/>
            <person name="Zeng Q."/>
            <person name="Zhao Q."/>
            <person name="Zhao Y."/>
            <person name="Hill C.A."/>
            <person name="Raikhel A.S."/>
            <person name="Soares M.B."/>
            <person name="Knudson D.L."/>
            <person name="Lee N.H."/>
            <person name="Galagan J."/>
            <person name="Salzberg S.L."/>
            <person name="Paulsen I.T."/>
            <person name="Dimopoulos G."/>
            <person name="Collins F.H."/>
            <person name="Birren B."/>
            <person name="Fraser-Liggett C.M."/>
            <person name="Severson D.W."/>
        </authorList>
    </citation>
    <scope>NUCLEOTIDE SEQUENCE [LARGE SCALE GENOMIC DNA]</scope>
    <source>
        <strain evidence="1">Liverpool</strain>
    </source>
</reference>
<dbReference type="EMBL" id="CH477396">
    <property type="protein sequence ID" value="EAT41832.1"/>
    <property type="molecule type" value="Genomic_DNA"/>
</dbReference>
<proteinExistence type="predicted"/>
<gene>
    <name evidence="1" type="ORF">AaeL_AAEL006569</name>
</gene>
<evidence type="ECO:0000313" key="2">
    <source>
        <dbReference type="Proteomes" id="UP000682892"/>
    </source>
</evidence>
<accession>Q175R0</accession>
<evidence type="ECO:0000313" key="1">
    <source>
        <dbReference type="EMBL" id="EAT41832.1"/>
    </source>
</evidence>
<reference evidence="1" key="3">
    <citation type="submission" date="2012-09" db="EMBL/GenBank/DDBJ databases">
        <authorList>
            <consortium name="VectorBase"/>
        </authorList>
    </citation>
    <scope>NUCLEOTIDE SEQUENCE</scope>
    <source>
        <strain evidence="1">Liverpool</strain>
    </source>
</reference>
<protein>
    <submittedName>
        <fullName evidence="1">AAEL006569-PB</fullName>
    </submittedName>
</protein>
<dbReference type="Proteomes" id="UP000682892">
    <property type="component" value="Chromosome 2"/>
</dbReference>
<reference evidence="1" key="1">
    <citation type="submission" date="2005-10" db="EMBL/GenBank/DDBJ databases">
        <authorList>
            <person name="Loftus B.J."/>
            <person name="Nene V.M."/>
            <person name="Hannick L.I."/>
            <person name="Bidwell S."/>
            <person name="Haas B."/>
            <person name="Amedeo P."/>
            <person name="Orvis J."/>
            <person name="Wortman J.R."/>
            <person name="White O.R."/>
            <person name="Salzberg S."/>
            <person name="Shumway M."/>
            <person name="Koo H."/>
            <person name="Zhao Y."/>
            <person name="Holmes M."/>
            <person name="Miller J."/>
            <person name="Schatz M."/>
            <person name="Pop M."/>
            <person name="Pai G."/>
            <person name="Utterback T."/>
            <person name="Rogers Y.-H."/>
            <person name="Kravitz S."/>
            <person name="Fraser C.M."/>
        </authorList>
    </citation>
    <scope>NUCLEOTIDE SEQUENCE</scope>
    <source>
        <strain evidence="1">Liverpool</strain>
    </source>
</reference>
<name>Q175R0_AEDAE</name>
<dbReference type="AlphaFoldDB" id="Q175R0"/>
<organism evidence="1 2">
    <name type="scientific">Aedes aegypti</name>
    <name type="common">Yellowfever mosquito</name>
    <name type="synonym">Culex aegypti</name>
    <dbReference type="NCBI Taxonomy" id="7159"/>
    <lineage>
        <taxon>Eukaryota</taxon>
        <taxon>Metazoa</taxon>
        <taxon>Ecdysozoa</taxon>
        <taxon>Arthropoda</taxon>
        <taxon>Hexapoda</taxon>
        <taxon>Insecta</taxon>
        <taxon>Pterygota</taxon>
        <taxon>Neoptera</taxon>
        <taxon>Endopterygota</taxon>
        <taxon>Diptera</taxon>
        <taxon>Nematocera</taxon>
        <taxon>Culicoidea</taxon>
        <taxon>Culicidae</taxon>
        <taxon>Culicinae</taxon>
        <taxon>Aedini</taxon>
        <taxon>Aedes</taxon>
        <taxon>Stegomyia</taxon>
    </lineage>
</organism>
<sequence>MLIRRTEDEIICSEDNNLATNRGNFLLIHMLKFRFPNIFKADQENLAKDILGKPIEFMRDDSDELCLSLLMSYLTDNGNNGTSRSYPIEIGAEYSSEQRDSMAKFLVSYF</sequence>